<feature type="active site" description="Nucleophile" evidence="4">
    <location>
        <position position="64"/>
    </location>
</feature>
<dbReference type="InterPro" id="IPR002641">
    <property type="entry name" value="PNPLA_dom"/>
</dbReference>
<keyword evidence="5" id="KW-0732">Signal</keyword>
<keyword evidence="2 4" id="KW-0442">Lipid degradation</keyword>
<dbReference type="CDD" id="cd07205">
    <property type="entry name" value="Pat_PNPLA6_PNPLA7_NTE1_like"/>
    <property type="match status" value="1"/>
</dbReference>
<dbReference type="InterPro" id="IPR016035">
    <property type="entry name" value="Acyl_Trfase/lysoPLipase"/>
</dbReference>
<feature type="domain" description="PNPLA" evidence="6">
    <location>
        <begin position="31"/>
        <end position="222"/>
    </location>
</feature>
<evidence type="ECO:0000256" key="4">
    <source>
        <dbReference type="PROSITE-ProRule" id="PRU01161"/>
    </source>
</evidence>
<feature type="short sequence motif" description="GXSXG" evidence="4">
    <location>
        <begin position="62"/>
        <end position="66"/>
    </location>
</feature>
<dbReference type="GO" id="GO:0016042">
    <property type="term" value="P:lipid catabolic process"/>
    <property type="evidence" value="ECO:0007669"/>
    <property type="project" value="UniProtKB-UniRule"/>
</dbReference>
<organism evidence="7 8">
    <name type="scientific">Bacteroides fragilis str. 3998T(B)3</name>
    <dbReference type="NCBI Taxonomy" id="1339316"/>
    <lineage>
        <taxon>Bacteria</taxon>
        <taxon>Pseudomonadati</taxon>
        <taxon>Bacteroidota</taxon>
        <taxon>Bacteroidia</taxon>
        <taxon>Bacteroidales</taxon>
        <taxon>Bacteroidaceae</taxon>
        <taxon>Bacteroides</taxon>
    </lineage>
</organism>
<feature type="active site" description="Proton acceptor" evidence="4">
    <location>
        <position position="209"/>
    </location>
</feature>
<reference evidence="7 8" key="1">
    <citation type="submission" date="2014-02" db="EMBL/GenBank/DDBJ databases">
        <authorList>
            <person name="Sears C."/>
            <person name="Carroll K."/>
            <person name="Sack B.R."/>
            <person name="Qadri F."/>
            <person name="Myers L.L."/>
            <person name="Chung G.-T."/>
            <person name="Escheverria P."/>
            <person name="Fraser C.M."/>
            <person name="Sadzewicz L."/>
            <person name="Shefchek K.A."/>
            <person name="Tallon L."/>
            <person name="Das S.P."/>
            <person name="Daugherty S."/>
            <person name="Mongodin E.F."/>
        </authorList>
    </citation>
    <scope>NUCLEOTIDE SEQUENCE [LARGE SCALE GENOMIC DNA]</scope>
    <source>
        <strain evidence="8">3998T(B)3</strain>
    </source>
</reference>
<evidence type="ECO:0000259" key="6">
    <source>
        <dbReference type="PROSITE" id="PS51635"/>
    </source>
</evidence>
<dbReference type="PANTHER" id="PTHR14226">
    <property type="entry name" value="NEUROPATHY TARGET ESTERASE/SWISS CHEESE D.MELANOGASTER"/>
    <property type="match status" value="1"/>
</dbReference>
<proteinExistence type="predicted"/>
<name>A0A015TWZ9_BACFG</name>
<feature type="chain" id="PRO_5001477319" evidence="5">
    <location>
        <begin position="24"/>
        <end position="736"/>
    </location>
</feature>
<feature type="short sequence motif" description="DGA/G" evidence="4">
    <location>
        <begin position="209"/>
        <end position="211"/>
    </location>
</feature>
<dbReference type="Proteomes" id="UP000020773">
    <property type="component" value="Unassembled WGS sequence"/>
</dbReference>
<evidence type="ECO:0000256" key="1">
    <source>
        <dbReference type="ARBA" id="ARBA00022801"/>
    </source>
</evidence>
<dbReference type="AlphaFoldDB" id="A0A015TWZ9"/>
<dbReference type="PROSITE" id="PS51635">
    <property type="entry name" value="PNPLA"/>
    <property type="match status" value="1"/>
</dbReference>
<dbReference type="EMBL" id="JGDB01000262">
    <property type="protein sequence ID" value="EXY88949.1"/>
    <property type="molecule type" value="Genomic_DNA"/>
</dbReference>
<dbReference type="InterPro" id="IPR050301">
    <property type="entry name" value="NTE"/>
</dbReference>
<evidence type="ECO:0000256" key="2">
    <source>
        <dbReference type="ARBA" id="ARBA00022963"/>
    </source>
</evidence>
<gene>
    <name evidence="7" type="ORF">M125_4363</name>
</gene>
<sequence>MKKRICFVLILCISLFVFSPVHAQQRKSVAVVLSGGGAKGVAHIGALKVIEEAGIPIDYIVGTSMGSIIGGLYSIGYTPHQLDSMVNHQNWPLLLSDRISWEDQTMTERQNSETYVLSVPLKKNLKANVFGGVIKGQNLANLFSELTVGYHDSINFNKLPIPFACVSENIVNGDEVVFHNGVLATAMRASMAIPGVFTPVRLGDKILVDGGMKNNFPTNIARTMGADVIIGVDVQNDLRTADELNNLSEIFNQIINLTGQTRYEENIKLATVYIKVDVKGYSAASFNIPALDTLVNRGEEAAREQWTALQKLKKEIGLPENYVAPRHGPFSSLWSSKDIFVKDITFDGIEDSDKKWIMHRCHLKENSKMRMEQLYEALTTLRGSQAYSNVSYKLTDTPQGYQLHFILEEKYERNLNLGIRFDSEEIASLLLNVRSRLDTRVPSWVSVTGRLGKRYLARVEYTLAPMQMRNFNFAYQFEYNDINIYDHGRRSYNTTYKYHSGEFGFSDVWFRNLRFGAGLNFEFFKYKDFLYNTGGQRLEVKPQHFFSYFAQLHYNTYNKGYFPSKGTDVQGRYSLYTDNLTHYKGHAPFSALAASWAGVFSLTDRFALIPSLYGRVLIGKNIPYPYLNAMGGENFGHYLPQQLPFAGITNLEIVDNSVLVTSLKLRQRIGSKNYVTFTGNVAFRNDNFFDIWGAKPVWGGSVGYGYDSLFGPLEASLGYSSRSHKVGFYVNLGYVF</sequence>
<keyword evidence="3 4" id="KW-0443">Lipid metabolism</keyword>
<dbReference type="SUPFAM" id="SSF52151">
    <property type="entry name" value="FabD/lysophospholipase-like"/>
    <property type="match status" value="1"/>
</dbReference>
<dbReference type="PATRIC" id="fig|1339316.3.peg.4145"/>
<evidence type="ECO:0000313" key="7">
    <source>
        <dbReference type="EMBL" id="EXY88949.1"/>
    </source>
</evidence>
<dbReference type="RefSeq" id="WP_005790894.1">
    <property type="nucleotide sequence ID" value="NZ_JGDB01000262.1"/>
</dbReference>
<accession>A0A015TWZ9</accession>
<dbReference type="GO" id="GO:0016787">
    <property type="term" value="F:hydrolase activity"/>
    <property type="evidence" value="ECO:0007669"/>
    <property type="project" value="UniProtKB-UniRule"/>
</dbReference>
<dbReference type="Gene3D" id="3.40.1090.10">
    <property type="entry name" value="Cytosolic phospholipase A2 catalytic domain"/>
    <property type="match status" value="1"/>
</dbReference>
<keyword evidence="1 4" id="KW-0378">Hydrolase</keyword>
<dbReference type="Pfam" id="PF19143">
    <property type="entry name" value="Omp85_2"/>
    <property type="match status" value="1"/>
</dbReference>
<comment type="caution">
    <text evidence="7">The sequence shown here is derived from an EMBL/GenBank/DDBJ whole genome shotgun (WGS) entry which is preliminary data.</text>
</comment>
<evidence type="ECO:0000256" key="3">
    <source>
        <dbReference type="ARBA" id="ARBA00023098"/>
    </source>
</evidence>
<evidence type="ECO:0000256" key="5">
    <source>
        <dbReference type="SAM" id="SignalP"/>
    </source>
</evidence>
<dbReference type="PANTHER" id="PTHR14226:SF76">
    <property type="entry name" value="NTE FAMILY PROTEIN RSSA"/>
    <property type="match status" value="1"/>
</dbReference>
<evidence type="ECO:0000313" key="8">
    <source>
        <dbReference type="Proteomes" id="UP000020773"/>
    </source>
</evidence>
<dbReference type="Pfam" id="PF01734">
    <property type="entry name" value="Patatin"/>
    <property type="match status" value="1"/>
</dbReference>
<feature type="short sequence motif" description="GXGXXG" evidence="4">
    <location>
        <begin position="35"/>
        <end position="40"/>
    </location>
</feature>
<protein>
    <submittedName>
        <fullName evidence="7">Patatin-like phospholipase family protein</fullName>
    </submittedName>
</protein>
<dbReference type="InterPro" id="IPR043864">
    <property type="entry name" value="Omp85-like_dom"/>
</dbReference>
<feature type="signal peptide" evidence="5">
    <location>
        <begin position="1"/>
        <end position="23"/>
    </location>
</feature>